<accession>X1J2F8</accession>
<dbReference type="GO" id="GO:0016491">
    <property type="term" value="F:oxidoreductase activity"/>
    <property type="evidence" value="ECO:0007669"/>
    <property type="project" value="InterPro"/>
</dbReference>
<dbReference type="PRINTS" id="PR00368">
    <property type="entry name" value="FADPNR"/>
</dbReference>
<dbReference type="Gene3D" id="3.50.50.60">
    <property type="entry name" value="FAD/NAD(P)-binding domain"/>
    <property type="match status" value="2"/>
</dbReference>
<dbReference type="EMBL" id="BARU01036261">
    <property type="protein sequence ID" value="GAH88886.1"/>
    <property type="molecule type" value="Genomic_DNA"/>
</dbReference>
<evidence type="ECO:0000313" key="5">
    <source>
        <dbReference type="EMBL" id="GAH88886.1"/>
    </source>
</evidence>
<name>X1J2F8_9ZZZZ</name>
<dbReference type="AlphaFoldDB" id="X1J2F8"/>
<sequence length="214" mass="23015">MGLKEMGLDVAVIEKMPVLFLRNLDPAMGKIIVEHLEKLGIRILFGRGIDRINGTQKVESVEIAGETIDCDIVVMAVGMSGNNKLAEIIGAKTEKGLVVVNNRMETSVENVYAVGDLVQTYSRIDETPTTMQLATSAYRQGMAAGINAAGGDSPYPGAINTFLTVIGGLEIASTGYTLKIAESLGYDAKAISTKREIKPHYMPDAKEINLRVIV</sequence>
<dbReference type="InterPro" id="IPR036188">
    <property type="entry name" value="FAD/NAD-bd_sf"/>
</dbReference>
<feature type="domain" description="FAD/NAD(P)-binding" evidence="4">
    <location>
        <begin position="3"/>
        <end position="141"/>
    </location>
</feature>
<gene>
    <name evidence="5" type="ORF">S03H2_56650</name>
</gene>
<keyword evidence="3" id="KW-0274">FAD</keyword>
<proteinExistence type="predicted"/>
<organism evidence="5">
    <name type="scientific">marine sediment metagenome</name>
    <dbReference type="NCBI Taxonomy" id="412755"/>
    <lineage>
        <taxon>unclassified sequences</taxon>
        <taxon>metagenomes</taxon>
        <taxon>ecological metagenomes</taxon>
    </lineage>
</organism>
<evidence type="ECO:0000259" key="4">
    <source>
        <dbReference type="Pfam" id="PF07992"/>
    </source>
</evidence>
<feature type="non-terminal residue" evidence="5">
    <location>
        <position position="214"/>
    </location>
</feature>
<reference evidence="5" key="1">
    <citation type="journal article" date="2014" name="Front. Microbiol.">
        <title>High frequency of phylogenetically diverse reductive dehalogenase-homologous genes in deep subseafloor sedimentary metagenomes.</title>
        <authorList>
            <person name="Kawai M."/>
            <person name="Futagami T."/>
            <person name="Toyoda A."/>
            <person name="Takaki Y."/>
            <person name="Nishi S."/>
            <person name="Hori S."/>
            <person name="Arai W."/>
            <person name="Tsubouchi T."/>
            <person name="Morono Y."/>
            <person name="Uchiyama I."/>
            <person name="Ito T."/>
            <person name="Fujiyama A."/>
            <person name="Inagaki F."/>
            <person name="Takami H."/>
        </authorList>
    </citation>
    <scope>NUCLEOTIDE SEQUENCE</scope>
    <source>
        <strain evidence="5">Expedition CK06-06</strain>
    </source>
</reference>
<evidence type="ECO:0000256" key="1">
    <source>
        <dbReference type="ARBA" id="ARBA00001974"/>
    </source>
</evidence>
<dbReference type="InterPro" id="IPR050260">
    <property type="entry name" value="FAD-bd_OxRdtase"/>
</dbReference>
<comment type="cofactor">
    <cofactor evidence="1">
        <name>FAD</name>
        <dbReference type="ChEBI" id="CHEBI:57692"/>
    </cofactor>
</comment>
<dbReference type="SUPFAM" id="SSF51905">
    <property type="entry name" value="FAD/NAD(P)-binding domain"/>
    <property type="match status" value="1"/>
</dbReference>
<keyword evidence="2" id="KW-0285">Flavoprotein</keyword>
<evidence type="ECO:0000256" key="3">
    <source>
        <dbReference type="ARBA" id="ARBA00022827"/>
    </source>
</evidence>
<protein>
    <recommendedName>
        <fullName evidence="4">FAD/NAD(P)-binding domain-containing protein</fullName>
    </recommendedName>
</protein>
<dbReference type="InterPro" id="IPR023753">
    <property type="entry name" value="FAD/NAD-binding_dom"/>
</dbReference>
<dbReference type="PANTHER" id="PTHR43429">
    <property type="entry name" value="PYRIDINE NUCLEOTIDE-DISULFIDE OXIDOREDUCTASE DOMAIN-CONTAINING"/>
    <property type="match status" value="1"/>
</dbReference>
<dbReference type="SUPFAM" id="SSF55424">
    <property type="entry name" value="FAD/NAD-linked reductases, dimerisation (C-terminal) domain"/>
    <property type="match status" value="1"/>
</dbReference>
<dbReference type="Pfam" id="PF07992">
    <property type="entry name" value="Pyr_redox_2"/>
    <property type="match status" value="1"/>
</dbReference>
<comment type="caution">
    <text evidence="5">The sequence shown here is derived from an EMBL/GenBank/DDBJ whole genome shotgun (WGS) entry which is preliminary data.</text>
</comment>
<dbReference type="InterPro" id="IPR016156">
    <property type="entry name" value="FAD/NAD-linked_Rdtase_dimer_sf"/>
</dbReference>
<evidence type="ECO:0000256" key="2">
    <source>
        <dbReference type="ARBA" id="ARBA00022630"/>
    </source>
</evidence>